<evidence type="ECO:0000256" key="2">
    <source>
        <dbReference type="ARBA" id="ARBA00004431"/>
    </source>
</evidence>
<evidence type="ECO:0000256" key="3">
    <source>
        <dbReference type="ARBA" id="ARBA00008997"/>
    </source>
</evidence>
<dbReference type="GO" id="GO:0140266">
    <property type="term" value="C:Woronin body"/>
    <property type="evidence" value="ECO:0007669"/>
    <property type="project" value="UniProtKB-ARBA"/>
</dbReference>
<reference evidence="14 15" key="1">
    <citation type="journal article" date="2018" name="BMC Genomics">
        <title>Comparative genome analyses reveal sequence features reflecting distinct modes of host-adaptation between dicot and monocot powdery mildew.</title>
        <authorList>
            <person name="Wu Y."/>
            <person name="Ma X."/>
            <person name="Pan Z."/>
            <person name="Kale S.D."/>
            <person name="Song Y."/>
            <person name="King H."/>
            <person name="Zhang Q."/>
            <person name="Presley C."/>
            <person name="Deng X."/>
            <person name="Wei C.I."/>
            <person name="Xiao S."/>
        </authorList>
    </citation>
    <scope>NUCLEOTIDE SEQUENCE [LARGE SCALE GENOMIC DNA]</scope>
    <source>
        <strain evidence="14">UCSC1</strain>
    </source>
</reference>
<comment type="function">
    <text evidence="9">Component of the SMC5-SMC6 complex, that promotes sister chromatid alignment after DNA damage and facilitates double-stranded DNA breaks (DSBs) repair via homologous recombination between sister chromatids.</text>
</comment>
<feature type="domain" description="Non-structural maintenance of chromosome element 4 C-terminal" evidence="11">
    <location>
        <begin position="301"/>
        <end position="387"/>
    </location>
</feature>
<dbReference type="EMBL" id="MCBR01020688">
    <property type="protein sequence ID" value="RKF55051.1"/>
    <property type="molecule type" value="Genomic_DNA"/>
</dbReference>
<keyword evidence="7 9" id="KW-0539">Nucleus</keyword>
<feature type="compositionally biased region" description="Basic and acidic residues" evidence="10">
    <location>
        <begin position="461"/>
        <end position="496"/>
    </location>
</feature>
<dbReference type="InterPro" id="IPR037318">
    <property type="entry name" value="Hex1_S1"/>
</dbReference>
<evidence type="ECO:0000256" key="8">
    <source>
        <dbReference type="ARBA" id="ARBA00061629"/>
    </source>
</evidence>
<feature type="compositionally biased region" description="Polar residues" evidence="10">
    <location>
        <begin position="1"/>
        <end position="19"/>
    </location>
</feature>
<dbReference type="GO" id="GO:0006281">
    <property type="term" value="P:DNA repair"/>
    <property type="evidence" value="ECO:0007669"/>
    <property type="project" value="UniProtKB-UniRule"/>
</dbReference>
<dbReference type="InterPro" id="IPR048670">
    <property type="entry name" value="IF5A-like_N"/>
</dbReference>
<comment type="subcellular location">
    <subcellularLocation>
        <location evidence="2">Cell septum</location>
    </subcellularLocation>
    <subcellularLocation>
        <location evidence="1 9">Nucleus</location>
    </subcellularLocation>
</comment>
<sequence>MSTQESYLANETSSQTQPAEQLEEHSLTQLRCSTEVERNNSDENYDPDQDIEERRILRKGLRDLSKILVENRSEYMNASSNGLEETITRANKISRQVKQTSDATIDSHLLVTAADITYKRTVAIVSGESSQCIDLDDLIHRCKVFMRHGDNDRAGRILSTQENRLVRNNEEEESDDNEDETLNWEYLGRYACFQHLSRPCVPGFLLGPLATEKKAKRVVARKAAFNINSLKESRPEVLQEEDIVRDEDLNLSTMCQKITTLLEKVRADAMAAAELETRDDMTDQEVEALLDKHSLSREAGIALFKFVINPFSFSQTVENLFYVSFLIRDGKMAVTVDDRGMPYLELRDDGDDGSQASGPSRHQAILAIDMADWKQLIHLFNIKEPVIRHREELEILNMGTRGCVFPSSYRTEVPSQSETHTHNQGSEQQSPQKEKLPEQQPSQKVEESKPTQQEEAPSSHQETEEVRVSEKLSPRTPRYHDTFGESPRRRTYRDYQRSQVDVAEQEYRTRYNSAPTESSFVGQPSHSSSRRHHQAQREGYSTSGSTVNLGEHQHSEKLISTWPTVESDKTVKKSFPKKASSKSSIDTPEKTSEMGFYESGSRKDCGRTAAEPAYTHNTVTIPCHHIRVGDLLILQGRPCQVIRITTSAATGQHRYLGVDLFTKQLHEESSFISNPSPSVVVQTMLGPVFKQYRVLDLQDNSVVAMTETGDVKQSIPVIDQSGLMGRLSEAFETGRGSVRVLVISDGGRELAVDMKVIHGSRL</sequence>
<organism evidence="14 15">
    <name type="scientific">Golovinomyces cichoracearum</name>
    <dbReference type="NCBI Taxonomy" id="62708"/>
    <lineage>
        <taxon>Eukaryota</taxon>
        <taxon>Fungi</taxon>
        <taxon>Dikarya</taxon>
        <taxon>Ascomycota</taxon>
        <taxon>Pezizomycotina</taxon>
        <taxon>Leotiomycetes</taxon>
        <taxon>Erysiphales</taxon>
        <taxon>Erysiphaceae</taxon>
        <taxon>Golovinomyces</taxon>
    </lineage>
</organism>
<dbReference type="OrthoDB" id="361242at2759"/>
<protein>
    <recommendedName>
        <fullName evidence="9">Non-structural maintenance of chromosomes element 4</fullName>
    </recommendedName>
</protein>
<feature type="domain" description="Translation initiation factor 5A-like N-terminal" evidence="13">
    <location>
        <begin position="617"/>
        <end position="668"/>
    </location>
</feature>
<dbReference type="InterPro" id="IPR014722">
    <property type="entry name" value="Rib_uL2_dom2"/>
</dbReference>
<evidence type="ECO:0000256" key="10">
    <source>
        <dbReference type="SAM" id="MobiDB-lite"/>
    </source>
</evidence>
<keyword evidence="6 9" id="KW-0234">DNA repair</keyword>
<dbReference type="FunFam" id="2.30.30.30:FF:000033">
    <property type="entry name" value="Woronin body major protein HEX1"/>
    <property type="match status" value="1"/>
</dbReference>
<evidence type="ECO:0000259" key="13">
    <source>
        <dbReference type="Pfam" id="PF21485"/>
    </source>
</evidence>
<keyword evidence="5 9" id="KW-0233">DNA recombination</keyword>
<feature type="region of interest" description="Disordered" evidence="10">
    <location>
        <begin position="569"/>
        <end position="602"/>
    </location>
</feature>
<dbReference type="SUPFAM" id="SSF50249">
    <property type="entry name" value="Nucleic acid-binding proteins"/>
    <property type="match status" value="1"/>
</dbReference>
<dbReference type="GO" id="GO:0030915">
    <property type="term" value="C:Smc5-Smc6 complex"/>
    <property type="evidence" value="ECO:0007669"/>
    <property type="project" value="UniProtKB-UniRule"/>
</dbReference>
<evidence type="ECO:0000256" key="1">
    <source>
        <dbReference type="ARBA" id="ARBA00004123"/>
    </source>
</evidence>
<gene>
    <name evidence="14" type="ORF">GcC1_206003</name>
</gene>
<dbReference type="SUPFAM" id="SSF50104">
    <property type="entry name" value="Translation proteins SH3-like domain"/>
    <property type="match status" value="1"/>
</dbReference>
<dbReference type="Pfam" id="PF21485">
    <property type="entry name" value="IF5A-like_N"/>
    <property type="match status" value="1"/>
</dbReference>
<dbReference type="GO" id="GO:0030428">
    <property type="term" value="C:cell septum"/>
    <property type="evidence" value="ECO:0007669"/>
    <property type="project" value="UniProtKB-SubCell"/>
</dbReference>
<dbReference type="Pfam" id="PF15412">
    <property type="entry name" value="Nse4-Nse3_bdg"/>
    <property type="match status" value="1"/>
</dbReference>
<evidence type="ECO:0000256" key="6">
    <source>
        <dbReference type="ARBA" id="ARBA00023204"/>
    </source>
</evidence>
<proteinExistence type="inferred from homology"/>
<evidence type="ECO:0000259" key="11">
    <source>
        <dbReference type="Pfam" id="PF08743"/>
    </source>
</evidence>
<feature type="compositionally biased region" description="Polar residues" evidence="10">
    <location>
        <begin position="539"/>
        <end position="548"/>
    </location>
</feature>
<dbReference type="AlphaFoldDB" id="A0A420HC89"/>
<dbReference type="Gene3D" id="2.30.30.30">
    <property type="match status" value="1"/>
</dbReference>
<feature type="compositionally biased region" description="Polar residues" evidence="10">
    <location>
        <begin position="408"/>
        <end position="431"/>
    </location>
</feature>
<dbReference type="PANTHER" id="PTHR16140">
    <property type="entry name" value="NON-STRUCTURAL MAINTENANCE OF CHROMOSOMES ELEMENT 4"/>
    <property type="match status" value="1"/>
</dbReference>
<dbReference type="InterPro" id="IPR012340">
    <property type="entry name" value="NA-bd_OB-fold"/>
</dbReference>
<accession>A0A420HC89</accession>
<feature type="region of interest" description="Disordered" evidence="10">
    <location>
        <begin position="407"/>
        <end position="554"/>
    </location>
</feature>
<feature type="region of interest" description="Disordered" evidence="10">
    <location>
        <begin position="1"/>
        <end position="47"/>
    </location>
</feature>
<evidence type="ECO:0000313" key="14">
    <source>
        <dbReference type="EMBL" id="RKF55051.1"/>
    </source>
</evidence>
<dbReference type="PANTHER" id="PTHR16140:SF0">
    <property type="entry name" value="NON-STRUCTURAL MAINTENANCE OF CHROMOSOMES ELEMENT 4"/>
    <property type="match status" value="1"/>
</dbReference>
<feature type="compositionally biased region" description="Polar residues" evidence="10">
    <location>
        <begin position="510"/>
        <end position="524"/>
    </location>
</feature>
<comment type="caution">
    <text evidence="14">The sequence shown here is derived from an EMBL/GenBank/DDBJ whole genome shotgun (WGS) entry which is preliminary data.</text>
</comment>
<evidence type="ECO:0000256" key="4">
    <source>
        <dbReference type="ARBA" id="ARBA00022763"/>
    </source>
</evidence>
<comment type="similarity">
    <text evidence="8">Belongs to the eIF-5A family. Hex1 subfamily.</text>
</comment>
<dbReference type="InterPro" id="IPR014854">
    <property type="entry name" value="Nse4_C"/>
</dbReference>
<comment type="subunit">
    <text evidence="9">Component of the SMC5-SMC6 complex.</text>
</comment>
<dbReference type="InterPro" id="IPR027786">
    <property type="entry name" value="Nse4/EID"/>
</dbReference>
<evidence type="ECO:0000256" key="5">
    <source>
        <dbReference type="ARBA" id="ARBA00023172"/>
    </source>
</evidence>
<dbReference type="CDD" id="cd04469">
    <property type="entry name" value="S1_Hex1"/>
    <property type="match status" value="1"/>
</dbReference>
<evidence type="ECO:0000313" key="15">
    <source>
        <dbReference type="Proteomes" id="UP000285405"/>
    </source>
</evidence>
<feature type="compositionally biased region" description="Polar residues" evidence="10">
    <location>
        <begin position="450"/>
        <end position="460"/>
    </location>
</feature>
<comment type="similarity">
    <text evidence="3 9">Belongs to the NSE4 family.</text>
</comment>
<feature type="domain" description="Nse4/EID protein Nse3/MAGE-binding" evidence="12">
    <location>
        <begin position="106"/>
        <end position="176"/>
    </location>
</feature>
<dbReference type="Gene3D" id="2.40.50.140">
    <property type="entry name" value="Nucleic acid-binding proteins"/>
    <property type="match status" value="1"/>
</dbReference>
<evidence type="ECO:0000259" key="12">
    <source>
        <dbReference type="Pfam" id="PF15412"/>
    </source>
</evidence>
<dbReference type="InterPro" id="IPR029225">
    <property type="entry name" value="Nse4_Nse3-bd"/>
</dbReference>
<evidence type="ECO:0000256" key="9">
    <source>
        <dbReference type="RuleBase" id="RU365071"/>
    </source>
</evidence>
<dbReference type="GO" id="GO:0006310">
    <property type="term" value="P:DNA recombination"/>
    <property type="evidence" value="ECO:0007669"/>
    <property type="project" value="UniProtKB-UniRule"/>
</dbReference>
<keyword evidence="4 9" id="KW-0227">DNA damage</keyword>
<name>A0A420HC89_9PEZI</name>
<dbReference type="Proteomes" id="UP000285405">
    <property type="component" value="Unassembled WGS sequence"/>
</dbReference>
<dbReference type="InterPro" id="IPR008991">
    <property type="entry name" value="Translation_prot_SH3-like_sf"/>
</dbReference>
<dbReference type="Pfam" id="PF08743">
    <property type="entry name" value="Nse4_C"/>
    <property type="match status" value="1"/>
</dbReference>
<evidence type="ECO:0000256" key="7">
    <source>
        <dbReference type="ARBA" id="ARBA00023242"/>
    </source>
</evidence>
<dbReference type="GO" id="GO:0005634">
    <property type="term" value="C:nucleus"/>
    <property type="evidence" value="ECO:0007669"/>
    <property type="project" value="UniProtKB-SubCell"/>
</dbReference>